<dbReference type="OrthoDB" id="5403157at2759"/>
<evidence type="ECO:0000313" key="3">
    <source>
        <dbReference type="Proteomes" id="UP000298493"/>
    </source>
</evidence>
<evidence type="ECO:0000313" key="2">
    <source>
        <dbReference type="EMBL" id="TID18519.1"/>
    </source>
</evidence>
<organism evidence="2 3">
    <name type="scientific">Venturia nashicola</name>
    <dbReference type="NCBI Taxonomy" id="86259"/>
    <lineage>
        <taxon>Eukaryota</taxon>
        <taxon>Fungi</taxon>
        <taxon>Dikarya</taxon>
        <taxon>Ascomycota</taxon>
        <taxon>Pezizomycotina</taxon>
        <taxon>Dothideomycetes</taxon>
        <taxon>Pleosporomycetidae</taxon>
        <taxon>Venturiales</taxon>
        <taxon>Venturiaceae</taxon>
        <taxon>Venturia</taxon>
    </lineage>
</organism>
<feature type="compositionally biased region" description="Polar residues" evidence="1">
    <location>
        <begin position="14"/>
        <end position="39"/>
    </location>
</feature>
<protein>
    <submittedName>
        <fullName evidence="2">Arginine permease</fullName>
    </submittedName>
</protein>
<feature type="compositionally biased region" description="Polar residues" evidence="1">
    <location>
        <begin position="56"/>
        <end position="73"/>
    </location>
</feature>
<reference evidence="2 3" key="1">
    <citation type="submission" date="2019-04" db="EMBL/GenBank/DDBJ databases">
        <title>High contiguity whole genome sequence and gene annotation resource for two Venturia nashicola isolates.</title>
        <authorList>
            <person name="Prokchorchik M."/>
            <person name="Won K."/>
            <person name="Lee Y."/>
            <person name="Choi E.D."/>
            <person name="Segonzac C."/>
            <person name="Sohn K.H."/>
        </authorList>
    </citation>
    <scope>NUCLEOTIDE SEQUENCE [LARGE SCALE GENOMIC DNA]</scope>
    <source>
        <strain evidence="2 3">PRI2</strain>
    </source>
</reference>
<evidence type="ECO:0000256" key="1">
    <source>
        <dbReference type="SAM" id="MobiDB-lite"/>
    </source>
</evidence>
<feature type="compositionally biased region" description="Polar residues" evidence="1">
    <location>
        <begin position="81"/>
        <end position="99"/>
    </location>
</feature>
<comment type="caution">
    <text evidence="2">The sequence shown here is derived from an EMBL/GenBank/DDBJ whole genome shotgun (WGS) entry which is preliminary data.</text>
</comment>
<gene>
    <name evidence="2" type="ORF">E6O75_ATG06595</name>
</gene>
<dbReference type="EMBL" id="SNSC02000014">
    <property type="protein sequence ID" value="TID18519.1"/>
    <property type="molecule type" value="Genomic_DNA"/>
</dbReference>
<dbReference type="Proteomes" id="UP000298493">
    <property type="component" value="Unassembled WGS sequence"/>
</dbReference>
<feature type="region of interest" description="Disordered" evidence="1">
    <location>
        <begin position="1"/>
        <end position="132"/>
    </location>
</feature>
<feature type="region of interest" description="Disordered" evidence="1">
    <location>
        <begin position="156"/>
        <end position="187"/>
    </location>
</feature>
<feature type="compositionally biased region" description="Basic and acidic residues" evidence="1">
    <location>
        <begin position="156"/>
        <end position="174"/>
    </location>
</feature>
<keyword evidence="3" id="KW-1185">Reference proteome</keyword>
<proteinExistence type="predicted"/>
<sequence>MAAPRSSPLRAFKQPTTPKMESNASQLRMRSQVRQQSAGSGPLRLPGLPRFHPANFPSSHSSMANTPTSGGNSPQPPMSPRAQQRYQSEIRNQLYSHHQSPLHRRTPSSQKPTSPPRLRPMDGSPGPVTPLELEADNYLAVGSGSLNPTAQAEYVDKLIREQSARSRRERDHSASPRRGSGPSVGFN</sequence>
<dbReference type="AlphaFoldDB" id="A0A4Z1NUF4"/>
<name>A0A4Z1NUF4_9PEZI</name>
<accession>A0A4Z1NUF4</accession>